<reference evidence="2" key="1">
    <citation type="journal article" date="2017" name="Nat. Ecol. Evol.">
        <title>Genome expansion and lineage-specific genetic innovations in the forest pathogenic fungi Armillaria.</title>
        <authorList>
            <person name="Sipos G."/>
            <person name="Prasanna A.N."/>
            <person name="Walter M.C."/>
            <person name="O'Connor E."/>
            <person name="Balint B."/>
            <person name="Krizsan K."/>
            <person name="Kiss B."/>
            <person name="Hess J."/>
            <person name="Varga T."/>
            <person name="Slot J."/>
            <person name="Riley R."/>
            <person name="Boka B."/>
            <person name="Rigling D."/>
            <person name="Barry K."/>
            <person name="Lee J."/>
            <person name="Mihaltcheva S."/>
            <person name="LaButti K."/>
            <person name="Lipzen A."/>
            <person name="Waldron R."/>
            <person name="Moloney N.M."/>
            <person name="Sperisen C."/>
            <person name="Kredics L."/>
            <person name="Vagvoelgyi C."/>
            <person name="Patrignani A."/>
            <person name="Fitzpatrick D."/>
            <person name="Nagy I."/>
            <person name="Doyle S."/>
            <person name="Anderson J.B."/>
            <person name="Grigoriev I.V."/>
            <person name="Gueldener U."/>
            <person name="Muensterkoetter M."/>
            <person name="Nagy L.G."/>
        </authorList>
    </citation>
    <scope>NUCLEOTIDE SEQUENCE [LARGE SCALE GENOMIC DNA]</scope>
    <source>
        <strain evidence="2">Ar21-2</strain>
    </source>
</reference>
<dbReference type="InParanoid" id="A0A2H3DJ13"/>
<sequence>MDGITRREIVRGSAEQTERTRSQARQVTEGHLAVLVITLCPSFYGSTRAELNSNDQARGLVKDVLGWESLGSSDDRIQRLCRGLCIESRIGVSLQKTRSPMCTLDFVIWPADEKVLRRSYEALQLDLWRMKGKSEIGVKVWRTQKYFCSDITVSEAEWYQRVSPVHLVHLLRRGQHYSNLWVRLQLGTNMLGYISTGYRKWRRQDNEKLPIHEEDAFSEDVLPVFSMPGRFPGWQRLLWAFDDPRVVTLSPLVEIGEAESSIPVLKQRFYTGTIPAISSTLANTPCADLGVGGILEKLKATLGTSYDLSTYEDHDEPLQVPVEITSRLSSKLPHSILKPYIERNNDFGTAYARLRSYWFFRVNGFFTKDDLHALEEEDQEMRRHALADGRITSQVSPRRVWDLCANRVVPWHWRHPGKYPWAISHAWMDAEERMDVWTPINGYQWPVPIPKDANLDLIRIEMLNLGAYYVWLDVLCLRQPGGRDEHLRLEEWKIDVPTIGAMYRKAWKVVYYFSGLGRPLSFKPGDFESDRCWFNRAWTLQEITPIMIIAGETGNNGMMEEMIQRRFSKELRALEQMQRNNSVLDFLSHMRNRVSTNPTDRVAGLAYLLDSTYVPTYDAEQSEESAWVALMNTMGPWSRVELLFFYPEPGNGSKYWRPSWNQAMANKLPSRGKVKRVGNVSRTEEKDDDWHEGPYIDSGYVQGLADVSKEGEIDGNRRGQLIIRDHAGEPHTFRITASHEYPIPDGSYVLLGAVTRCDLELDFEYVDMIHWVAGKRQDDKFKKWSVFSMVDAGEGTKLRDLRIAKPKVKTLLC</sequence>
<proteinExistence type="predicted"/>
<dbReference type="EMBL" id="KZ293655">
    <property type="protein sequence ID" value="PBK94080.1"/>
    <property type="molecule type" value="Genomic_DNA"/>
</dbReference>
<dbReference type="OrthoDB" id="2934435at2759"/>
<name>A0A2H3DJ13_ARMGA</name>
<evidence type="ECO:0000313" key="2">
    <source>
        <dbReference type="Proteomes" id="UP000217790"/>
    </source>
</evidence>
<evidence type="ECO:0008006" key="3">
    <source>
        <dbReference type="Google" id="ProtNLM"/>
    </source>
</evidence>
<dbReference type="AlphaFoldDB" id="A0A2H3DJ13"/>
<keyword evidence="2" id="KW-1185">Reference proteome</keyword>
<dbReference type="InterPro" id="IPR052895">
    <property type="entry name" value="HetReg/Transcr_Mod"/>
</dbReference>
<accession>A0A2H3DJ13</accession>
<organism evidence="1 2">
    <name type="scientific">Armillaria gallica</name>
    <name type="common">Bulbous honey fungus</name>
    <name type="synonym">Armillaria bulbosa</name>
    <dbReference type="NCBI Taxonomy" id="47427"/>
    <lineage>
        <taxon>Eukaryota</taxon>
        <taxon>Fungi</taxon>
        <taxon>Dikarya</taxon>
        <taxon>Basidiomycota</taxon>
        <taxon>Agaricomycotina</taxon>
        <taxon>Agaricomycetes</taxon>
        <taxon>Agaricomycetidae</taxon>
        <taxon>Agaricales</taxon>
        <taxon>Marasmiineae</taxon>
        <taxon>Physalacriaceae</taxon>
        <taxon>Armillaria</taxon>
    </lineage>
</organism>
<evidence type="ECO:0000313" key="1">
    <source>
        <dbReference type="EMBL" id="PBK94080.1"/>
    </source>
</evidence>
<dbReference type="PANTHER" id="PTHR24148:SF64">
    <property type="entry name" value="HETEROKARYON INCOMPATIBILITY DOMAIN-CONTAINING PROTEIN"/>
    <property type="match status" value="1"/>
</dbReference>
<dbReference type="OMA" id="NNGMMEE"/>
<dbReference type="PANTHER" id="PTHR24148">
    <property type="entry name" value="ANKYRIN REPEAT DOMAIN-CONTAINING PROTEIN 39 HOMOLOG-RELATED"/>
    <property type="match status" value="1"/>
</dbReference>
<gene>
    <name evidence="1" type="ORF">ARMGADRAFT_1079553</name>
</gene>
<dbReference type="Proteomes" id="UP000217790">
    <property type="component" value="Unassembled WGS sequence"/>
</dbReference>
<protein>
    <recommendedName>
        <fullName evidence="3">Heterokaryon incompatibility domain-containing protein</fullName>
    </recommendedName>
</protein>